<dbReference type="OrthoDB" id="8404772at2"/>
<dbReference type="EMBL" id="CP043498">
    <property type="protein sequence ID" value="QFY62079.1"/>
    <property type="molecule type" value="Genomic_DNA"/>
</dbReference>
<keyword evidence="2" id="KW-0732">Signal</keyword>
<feature type="compositionally biased region" description="Basic and acidic residues" evidence="1">
    <location>
        <begin position="65"/>
        <end position="102"/>
    </location>
</feature>
<proteinExistence type="predicted"/>
<reference evidence="3 4" key="1">
    <citation type="submission" date="2019-08" db="EMBL/GenBank/DDBJ databases">
        <title>Prosopis cineraria nodule microbiome.</title>
        <authorList>
            <person name="Ali R."/>
            <person name="Chaluvadi S.R."/>
            <person name="Wang X."/>
        </authorList>
    </citation>
    <scope>NUCLEOTIDE SEQUENCE [LARGE SCALE GENOMIC DNA]</scope>
    <source>
        <strain evidence="3 4">BG7</strain>
    </source>
</reference>
<keyword evidence="4" id="KW-1185">Reference proteome</keyword>
<organism evidence="3 4">
    <name type="scientific">Rhizobium grahamii</name>
    <dbReference type="NCBI Taxonomy" id="1120045"/>
    <lineage>
        <taxon>Bacteria</taxon>
        <taxon>Pseudomonadati</taxon>
        <taxon>Pseudomonadota</taxon>
        <taxon>Alphaproteobacteria</taxon>
        <taxon>Hyphomicrobiales</taxon>
        <taxon>Rhizobiaceae</taxon>
        <taxon>Rhizobium/Agrobacterium group</taxon>
        <taxon>Rhizobium</taxon>
    </lineage>
</organism>
<dbReference type="RefSeq" id="WP_153272129.1">
    <property type="nucleotide sequence ID" value="NZ_CP043498.1"/>
</dbReference>
<protein>
    <submittedName>
        <fullName evidence="3">Uncharacterized protein</fullName>
    </submittedName>
</protein>
<sequence length="190" mass="19433">MTIKIRKMALASVAALALTASMPVVQSFGPPSLAGAALARGGHDDGGSSSSSGSGSSGRSGGNHGSDDHGGRSGGHDDDGNDDHGGRRGDRASDDGASHDVGDDNPGNHGGRRNRDRSDRPQTVLTVSDASLRGLLNGSLVARDQLGRLLEVEVEREHGARIIKAQVHRSDARRNPGAITSVQILPAAAQ</sequence>
<name>A0A5Q0CE56_9HYPH</name>
<accession>A0A5Q0CE56</accession>
<evidence type="ECO:0000313" key="4">
    <source>
        <dbReference type="Proteomes" id="UP000326881"/>
    </source>
</evidence>
<dbReference type="KEGG" id="rgr:FZ934_17765"/>
<feature type="region of interest" description="Disordered" evidence="1">
    <location>
        <begin position="31"/>
        <end position="122"/>
    </location>
</feature>
<evidence type="ECO:0000256" key="2">
    <source>
        <dbReference type="SAM" id="SignalP"/>
    </source>
</evidence>
<feature type="chain" id="PRO_5024965682" evidence="2">
    <location>
        <begin position="27"/>
        <end position="190"/>
    </location>
</feature>
<dbReference type="Proteomes" id="UP000326881">
    <property type="component" value="Chromosome"/>
</dbReference>
<evidence type="ECO:0000313" key="3">
    <source>
        <dbReference type="EMBL" id="QFY62079.1"/>
    </source>
</evidence>
<evidence type="ECO:0000256" key="1">
    <source>
        <dbReference type="SAM" id="MobiDB-lite"/>
    </source>
</evidence>
<gene>
    <name evidence="3" type="ORF">FZ934_17765</name>
</gene>
<feature type="compositionally biased region" description="Gly residues" evidence="1">
    <location>
        <begin position="55"/>
        <end position="64"/>
    </location>
</feature>
<dbReference type="AlphaFoldDB" id="A0A5Q0CE56"/>
<feature type="signal peptide" evidence="2">
    <location>
        <begin position="1"/>
        <end position="26"/>
    </location>
</feature>